<feature type="compositionally biased region" description="Basic and acidic residues" evidence="1">
    <location>
        <begin position="553"/>
        <end position="571"/>
    </location>
</feature>
<evidence type="ECO:0000256" key="1">
    <source>
        <dbReference type="SAM" id="MobiDB-lite"/>
    </source>
</evidence>
<sequence>MSRQPLTKETANPNAATAAASAFMRRDSNASLSSAAAAAALRARPMTPTNVADVQSKRLHRRSPSMSSLSGRDRASRRELQRTPSMGPMVERTFRSASPGRSPAPRDRNMPPVPSIPNVDRIMADKKPSGGHRNGATLQTQPFKTASEKMRDGQQGSWFGGATARDPGNVRTSDSVMRSSASVPEPRSGSVSPSINFSYPRARVHSPSPSIDDQTLVYDPNSRRMVPWGELVARSQSVRQVTEKPKKKKQDLARTGSHLSRGTVGRTQAPALETPQPVPTEPEPAPAPVPAVAPEQPQPAAKKKKKKKKAAQQPRPAAVEEQTMQQGTVDAAEVERPPIVKRPSVVEEEPEREEQEEQQEQQGQQTNPQRAVAVALAPVAAVQAANSVANGQPQSQSPETSQPDSLGMTRPQSESPVRSAHFAPATDQLAVRHEPPPRSVSPRKSAMKLAGPRGMSPSDDGSEASGRGSSPQRLEDPALARKKSVRVSWDDRNTVVVGEAVQPHDTESPIIPSPQAKKPWHSIVTKYAKKDPASLEEDETMTPRPALPLFGSVREKKAKEPEERPLVRPSERSWSQPASALSEPSSGADLGQSSDAAIGAALSRDLASRNAANISKYREPLPPVVTSVEGSAYDDDLAESSDDDLDTDVTSEPDDSTENTPSKSAEGSIPEPSTPTKSASEAATKGGDGVPIISVSHPSPRPQDPKDIAFRNEQPGLPGGFHDDGVVADAPQSSETPVGSVPADDAPSTPSRSIEPLAVTTTPIMGDIEEEQDTDRCSVYSDAYEDLGEADGDGFMSLDAVVENPSGGEVAKKIHEQVLAQSKESSESTAEARKALDKLKSPEDWENAKAYWKSLSTDQRRQLETEALSEGGDDAEQEPQPADKKDGKKKATQDSTKAIAEPGQPLHDERSYQIQPGTKWSDDGFDDVTKRALMLAVQPKAPSQSVPGLRQSMRSEQPAPVAQGSHDQPGSMRESMRSSAPAPSSAPDGAARRSHPPPAAPEMTAAASATGVGMRKSLRAGRSNGDTPRPSLSQSGRPASYQPPPATEPLKSHKRNLSADNLIPTGSMNPTLGRRGSDDSISSFTRARAGSGSGHGFRRSMRAQEPPSPAAARSSGRFSLRSLSPPPFRRNSVASMPSTANSFGGGGGGRMRQSLRVESADSGSRPRPRMSPFKRSSGSKKGKKATGGSRFADSSDEDEGGPSFFSSRFADSSDEGDVPRPQPKGKGMSKSLRGTNKSSSMAAASAMGDTPAARNVASPDVPDSEVDMVQPDRGALPNGQRSTLRRSRSGRGTLMPLPAATEGEEAPRRSGSRRGSFMSILRRKKDTPGKIARDVGESAARRDTRLERTPEELAMIRSNSLQERGPGWPLADEDAEDASPVPEPPPQHKKKKFGALRKMFGIHD</sequence>
<feature type="compositionally biased region" description="Polar residues" evidence="1">
    <location>
        <begin position="1132"/>
        <end position="1142"/>
    </location>
</feature>
<evidence type="ECO:0000313" key="3">
    <source>
        <dbReference type="Proteomes" id="UP000237481"/>
    </source>
</evidence>
<feature type="compositionally biased region" description="Low complexity" evidence="1">
    <location>
        <begin position="360"/>
        <end position="373"/>
    </location>
</feature>
<feature type="compositionally biased region" description="Polar residues" evidence="1">
    <location>
        <begin position="572"/>
        <end position="593"/>
    </location>
</feature>
<feature type="region of interest" description="Disordered" evidence="1">
    <location>
        <begin position="612"/>
        <end position="776"/>
    </location>
</feature>
<proteinExistence type="predicted"/>
<name>A0A2S4L0A5_9HYPO</name>
<feature type="region of interest" description="Disordered" evidence="1">
    <location>
        <begin position="385"/>
        <end position="519"/>
    </location>
</feature>
<feature type="compositionally biased region" description="Pro residues" evidence="1">
    <location>
        <begin position="276"/>
        <end position="291"/>
    </location>
</feature>
<feature type="compositionally biased region" description="Basic and acidic residues" evidence="1">
    <location>
        <begin position="824"/>
        <end position="847"/>
    </location>
</feature>
<feature type="compositionally biased region" description="Polar residues" evidence="1">
    <location>
        <begin position="170"/>
        <end position="182"/>
    </location>
</feature>
<feature type="region of interest" description="Disordered" evidence="1">
    <location>
        <begin position="531"/>
        <end position="593"/>
    </location>
</feature>
<keyword evidence="3" id="KW-1185">Reference proteome</keyword>
<feature type="compositionally biased region" description="Basic residues" evidence="1">
    <location>
        <begin position="301"/>
        <end position="310"/>
    </location>
</feature>
<feature type="compositionally biased region" description="Acidic residues" evidence="1">
    <location>
        <begin position="632"/>
        <end position="657"/>
    </location>
</feature>
<feature type="compositionally biased region" description="Basic and acidic residues" evidence="1">
    <location>
        <begin position="71"/>
        <end position="81"/>
    </location>
</feature>
<protein>
    <submittedName>
        <fullName evidence="2">Uncharacterized protein</fullName>
    </submittedName>
</protein>
<dbReference type="EMBL" id="PKSG01000397">
    <property type="protein sequence ID" value="POR35825.1"/>
    <property type="molecule type" value="Genomic_DNA"/>
</dbReference>
<dbReference type="STRING" id="94208.A0A2S4L0A5"/>
<feature type="compositionally biased region" description="Low complexity" evidence="1">
    <location>
        <begin position="385"/>
        <end position="405"/>
    </location>
</feature>
<evidence type="ECO:0000313" key="2">
    <source>
        <dbReference type="EMBL" id="POR35825.1"/>
    </source>
</evidence>
<gene>
    <name evidence="2" type="ORF">TPAR_03975</name>
</gene>
<feature type="compositionally biased region" description="Basic and acidic residues" evidence="1">
    <location>
        <begin position="1326"/>
        <end position="1351"/>
    </location>
</feature>
<feature type="region of interest" description="Disordered" evidence="1">
    <location>
        <begin position="818"/>
        <end position="1392"/>
    </location>
</feature>
<comment type="caution">
    <text evidence="2">The sequence shown here is derived from an EMBL/GenBank/DDBJ whole genome shotgun (WGS) entry which is preliminary data.</text>
</comment>
<feature type="compositionally biased region" description="Low complexity" evidence="1">
    <location>
        <begin position="1113"/>
        <end position="1123"/>
    </location>
</feature>
<feature type="compositionally biased region" description="Low complexity" evidence="1">
    <location>
        <begin position="1238"/>
        <end position="1247"/>
    </location>
</feature>
<feature type="compositionally biased region" description="Basic and acidic residues" evidence="1">
    <location>
        <begin position="881"/>
        <end position="892"/>
    </location>
</feature>
<accession>A0A2S4L0A5</accession>
<dbReference type="Proteomes" id="UP000237481">
    <property type="component" value="Unassembled WGS sequence"/>
</dbReference>
<feature type="compositionally biased region" description="Low complexity" evidence="1">
    <location>
        <begin position="977"/>
        <end position="989"/>
    </location>
</feature>
<organism evidence="2 3">
    <name type="scientific">Tolypocladium paradoxum</name>
    <dbReference type="NCBI Taxonomy" id="94208"/>
    <lineage>
        <taxon>Eukaryota</taxon>
        <taxon>Fungi</taxon>
        <taxon>Dikarya</taxon>
        <taxon>Ascomycota</taxon>
        <taxon>Pezizomycotina</taxon>
        <taxon>Sordariomycetes</taxon>
        <taxon>Hypocreomycetidae</taxon>
        <taxon>Hypocreales</taxon>
        <taxon>Ophiocordycipitaceae</taxon>
        <taxon>Tolypocladium</taxon>
    </lineage>
</organism>
<feature type="compositionally biased region" description="Polar residues" evidence="1">
    <location>
        <begin position="1024"/>
        <end position="1037"/>
    </location>
</feature>
<reference evidence="2 3" key="1">
    <citation type="submission" date="2018-01" db="EMBL/GenBank/DDBJ databases">
        <title>Harnessing the power of phylogenomics to disentangle the directionality and signatures of interkingdom host jumping in the parasitic fungal genus Tolypocladium.</title>
        <authorList>
            <person name="Quandt C.A."/>
            <person name="Patterson W."/>
            <person name="Spatafora J.W."/>
        </authorList>
    </citation>
    <scope>NUCLEOTIDE SEQUENCE [LARGE SCALE GENOMIC DNA]</scope>
    <source>
        <strain evidence="2 3">NRBC 100945</strain>
    </source>
</reference>
<feature type="compositionally biased region" description="Acidic residues" evidence="1">
    <location>
        <begin position="346"/>
        <end position="359"/>
    </location>
</feature>
<dbReference type="OrthoDB" id="5423926at2759"/>
<feature type="region of interest" description="Disordered" evidence="1">
    <location>
        <begin position="40"/>
        <end position="373"/>
    </location>
</feature>